<dbReference type="RefSeq" id="WP_023587316.1">
    <property type="nucleotide sequence ID" value="NZ_ASHX02000001.1"/>
</dbReference>
<dbReference type="InterPro" id="IPR023199">
    <property type="entry name" value="GriE/MELC1_sf"/>
</dbReference>
<evidence type="ECO:0000256" key="4">
    <source>
        <dbReference type="SAM" id="MobiDB-lite"/>
    </source>
</evidence>
<evidence type="ECO:0000256" key="5">
    <source>
        <dbReference type="SAM" id="Phobius"/>
    </source>
</evidence>
<keyword evidence="2" id="KW-0732">Signal</keyword>
<reference evidence="6 7" key="1">
    <citation type="journal article" date="2013" name="Genome Announc.">
        <title>Genome Sequence of Streptomyces violaceusniger Strain SPC6, a Halotolerant Streptomycete That Exhibits Rapid Growth and Development.</title>
        <authorList>
            <person name="Chen X."/>
            <person name="Zhang B."/>
            <person name="Zhang W."/>
            <person name="Wu X."/>
            <person name="Zhang M."/>
            <person name="Chen T."/>
            <person name="Liu G."/>
            <person name="Dyson P."/>
        </authorList>
    </citation>
    <scope>NUCLEOTIDE SEQUENCE [LARGE SCALE GENOMIC DNA]</scope>
    <source>
        <strain evidence="6 7">SPC6</strain>
    </source>
</reference>
<evidence type="ECO:0000256" key="2">
    <source>
        <dbReference type="ARBA" id="ARBA00022729"/>
    </source>
</evidence>
<dbReference type="EMBL" id="ASHX02000001">
    <property type="protein sequence ID" value="OEJ95101.1"/>
    <property type="molecule type" value="Genomic_DNA"/>
</dbReference>
<organism evidence="6 7">
    <name type="scientific">Streptomyces thermolilacinus SPC6</name>
    <dbReference type="NCBI Taxonomy" id="1306406"/>
    <lineage>
        <taxon>Bacteria</taxon>
        <taxon>Bacillati</taxon>
        <taxon>Actinomycetota</taxon>
        <taxon>Actinomycetes</taxon>
        <taxon>Kitasatosporales</taxon>
        <taxon>Streptomycetaceae</taxon>
        <taxon>Streptomyces</taxon>
    </lineage>
</organism>
<dbReference type="eggNOG" id="ENOG502ZJE1">
    <property type="taxonomic scope" value="Bacteria"/>
</dbReference>
<dbReference type="Gene3D" id="3.30.1880.10">
    <property type="entry name" value="protein ne1242 domain like"/>
    <property type="match status" value="1"/>
</dbReference>
<evidence type="ECO:0000313" key="6">
    <source>
        <dbReference type="EMBL" id="OEJ95101.1"/>
    </source>
</evidence>
<dbReference type="GO" id="GO:0042438">
    <property type="term" value="P:melanin biosynthetic process"/>
    <property type="evidence" value="ECO:0007669"/>
    <property type="project" value="InterPro"/>
</dbReference>
<dbReference type="PROSITE" id="PS51318">
    <property type="entry name" value="TAT"/>
    <property type="match status" value="1"/>
</dbReference>
<keyword evidence="5" id="KW-0812">Transmembrane</keyword>
<dbReference type="InterPro" id="IPR010928">
    <property type="entry name" value="MelC1"/>
</dbReference>
<dbReference type="GO" id="GO:0005507">
    <property type="term" value="F:copper ion binding"/>
    <property type="evidence" value="ECO:0007669"/>
    <property type="project" value="InterPro"/>
</dbReference>
<gene>
    <name evidence="6" type="ORF">J116_012000</name>
</gene>
<keyword evidence="7" id="KW-1185">Reference proteome</keyword>
<protein>
    <recommendedName>
        <fullName evidence="8">Tyrosinase</fullName>
    </recommendedName>
</protein>
<proteinExistence type="inferred from homology"/>
<accession>A0A1D3DS13</accession>
<dbReference type="Proteomes" id="UP000095329">
    <property type="component" value="Unassembled WGS sequence"/>
</dbReference>
<name>A0A1D3DS13_9ACTN</name>
<keyword evidence="3" id="KW-0186">Copper</keyword>
<evidence type="ECO:0000313" key="7">
    <source>
        <dbReference type="Proteomes" id="UP000095329"/>
    </source>
</evidence>
<dbReference type="InterPro" id="IPR006311">
    <property type="entry name" value="TAT_signal"/>
</dbReference>
<dbReference type="STRING" id="1306406.J116_012000"/>
<comment type="similarity">
    <text evidence="1">Belongs to the melC1 family.</text>
</comment>
<sequence length="174" mass="18056">MTANGTQPSVTDRLRRRGFVRRGVLRTLFTAAVAALTGGALARVAAAPPDGGARTPEGGSYARGGHDPAPGGAAHARVEGAFDEMYRGRRIQGRPVEASSAGGFEVLVDGRELHLMRCADGGYLTLVNHYEAYPTPLAATRAAVDELGGARLAAHGVEHGSAVRREGGHRGVHA</sequence>
<comment type="caution">
    <text evidence="6">The sequence shown here is derived from an EMBL/GenBank/DDBJ whole genome shotgun (WGS) entry which is preliminary data.</text>
</comment>
<dbReference type="Pfam" id="PF06236">
    <property type="entry name" value="MelC1"/>
    <property type="match status" value="1"/>
</dbReference>
<keyword evidence="5" id="KW-1133">Transmembrane helix</keyword>
<evidence type="ECO:0000256" key="1">
    <source>
        <dbReference type="ARBA" id="ARBA00009871"/>
    </source>
</evidence>
<feature type="transmembrane region" description="Helical" evidence="5">
    <location>
        <begin position="23"/>
        <end position="46"/>
    </location>
</feature>
<evidence type="ECO:0000256" key="3">
    <source>
        <dbReference type="ARBA" id="ARBA00023008"/>
    </source>
</evidence>
<keyword evidence="5" id="KW-0472">Membrane</keyword>
<dbReference type="AlphaFoldDB" id="A0A1D3DS13"/>
<feature type="region of interest" description="Disordered" evidence="4">
    <location>
        <begin position="46"/>
        <end position="74"/>
    </location>
</feature>
<evidence type="ECO:0008006" key="8">
    <source>
        <dbReference type="Google" id="ProtNLM"/>
    </source>
</evidence>